<reference evidence="7" key="3">
    <citation type="submission" date="2013-08" db="UniProtKB">
        <authorList>
            <consortium name="Ensembl"/>
        </authorList>
    </citation>
    <scope>IDENTIFICATION</scope>
    <source>
        <strain evidence="7">Tuebingen</strain>
    </source>
</reference>
<dbReference type="GO" id="GO:0005164">
    <property type="term" value="F:tumor necrosis factor receptor binding"/>
    <property type="evidence" value="ECO:0007669"/>
    <property type="project" value="InterPro"/>
</dbReference>
<sequence>MEKANEQADMLFIESEPENRLRLQYRSLRRQVLFIQTFSVLFCVTCCTFTLMYHANASSCKDNIAEEPPRTEMQRIESNRRDTTFIHLKVKHNILAVKTRDVPWTKYSTQDLPDYSGYFALSEDGTSLEVKRSGTYKVSLQITYRGLDNYIKETTLQQDIKTYSHGYEAPIFLLTSMETLNFTSPYWKKSIFSEGIFSLEAGDKLSVESNNLPLIDRFHQTTFFVVYPHFSSW</sequence>
<evidence type="ECO:0000256" key="4">
    <source>
        <dbReference type="ARBA" id="ARBA00023136"/>
    </source>
</evidence>
<dbReference type="GO" id="GO:0043123">
    <property type="term" value="P:positive regulation of canonical NF-kappaB signal transduction"/>
    <property type="evidence" value="ECO:0000318"/>
    <property type="project" value="GO_Central"/>
</dbReference>
<reference evidence="9" key="1">
    <citation type="journal article" date="2011" name="Dev. Comp. Immunol.">
        <title>Origin and evolution of TNF and TNF receptor superfamilies.</title>
        <authorList>
            <person name="Wiens G.D."/>
            <person name="Glenney G.W."/>
        </authorList>
    </citation>
    <scope>NUCLEOTIDE SEQUENCE</scope>
    <source>
        <strain evidence="9">Tuebingen</strain>
    </source>
</reference>
<evidence type="ECO:0000256" key="3">
    <source>
        <dbReference type="ARBA" id="ARBA00022514"/>
    </source>
</evidence>
<accession>B0S5B3</accession>
<dbReference type="GO" id="GO:0006955">
    <property type="term" value="P:immune response"/>
    <property type="evidence" value="ECO:0007669"/>
    <property type="project" value="InterPro"/>
</dbReference>
<dbReference type="Bgee" id="ENSDARG00000093048">
    <property type="expression patterns" value="Expressed in swim bladder and 21 other cell types or tissues"/>
</dbReference>
<dbReference type="ExpressionAtlas" id="B0S5B3">
    <property type="expression patterns" value="baseline"/>
</dbReference>
<comment type="similarity">
    <text evidence="2">Belongs to the tumor necrosis factor family.</text>
</comment>
<dbReference type="PaxDb" id="7955-ENSDARP00000122642"/>
<dbReference type="EMBL" id="BX005462">
    <property type="status" value="NOT_ANNOTATED_CDS"/>
    <property type="molecule type" value="Genomic_DNA"/>
</dbReference>
<dbReference type="GO" id="GO:0005615">
    <property type="term" value="C:extracellular space"/>
    <property type="evidence" value="ECO:0000318"/>
    <property type="project" value="GO_Central"/>
</dbReference>
<dbReference type="GeneTree" id="ENSGT01060000253314"/>
<dbReference type="OMA" id="HHYTDEY"/>
<evidence type="ECO:0000313" key="9">
    <source>
        <dbReference type="RefSeq" id="NP_001417780.1"/>
    </source>
</evidence>
<evidence type="ECO:0000259" key="6">
    <source>
        <dbReference type="PROSITE" id="PS50049"/>
    </source>
</evidence>
<dbReference type="AGR" id="ZFIN:ZDB-GENE-081104-141"/>
<dbReference type="SMR" id="B0S5B3"/>
<reference evidence="9" key="5">
    <citation type="submission" date="2025-04" db="UniProtKB">
        <authorList>
            <consortium name="RefSeq"/>
        </authorList>
    </citation>
    <scope>IDENTIFICATION</scope>
    <source>
        <strain evidence="9">Tuebingen</strain>
    </source>
</reference>
<dbReference type="AlphaFoldDB" id="B0S5B3"/>
<keyword evidence="5" id="KW-1133">Transmembrane helix</keyword>
<dbReference type="GO" id="GO:0016020">
    <property type="term" value="C:membrane"/>
    <property type="evidence" value="ECO:0007669"/>
    <property type="project" value="UniProtKB-SubCell"/>
</dbReference>
<evidence type="ECO:0000256" key="2">
    <source>
        <dbReference type="ARBA" id="ARBA00008670"/>
    </source>
</evidence>
<evidence type="ECO:0000256" key="1">
    <source>
        <dbReference type="ARBA" id="ARBA00004370"/>
    </source>
</evidence>
<protein>
    <submittedName>
        <fullName evidence="7">Si:ch211-158d24.4</fullName>
    </submittedName>
    <submittedName>
        <fullName evidence="9">Uncharacterized protein LOC560966</fullName>
    </submittedName>
</protein>
<reference evidence="9" key="4">
    <citation type="journal article" date="2015" name="Nat. Commun.">
        <title>RFX transcription factors are essential for hearing in mice.</title>
        <authorList>
            <person name="Elkon R."/>
            <person name="Milon B."/>
            <person name="Morrison L."/>
            <person name="Shah M."/>
            <person name="Vijayakumar S."/>
            <person name="Racherla M."/>
            <person name="Leitch C.C."/>
            <person name="Silipino L."/>
            <person name="Hadi S."/>
            <person name="Weiss-Gayet M."/>
            <person name="Barras E."/>
            <person name="Schmid C.D."/>
            <person name="Ait-Lounis A."/>
            <person name="Barnes A."/>
            <person name="Song Y."/>
            <person name="Eisenman D.J."/>
            <person name="Eliyahu E."/>
            <person name="Frolenkov G.I."/>
            <person name="Strome S.E."/>
            <person name="Durand B."/>
            <person name="Zaghloul N.A."/>
            <person name="Jones S.M."/>
            <person name="Reith W."/>
            <person name="Hertzano R."/>
        </authorList>
    </citation>
    <scope>NUCLEOTIDE SEQUENCE</scope>
    <source>
        <strain evidence="9">Tuebingen</strain>
    </source>
</reference>
<dbReference type="GO" id="GO:2001238">
    <property type="term" value="P:positive regulation of extrinsic apoptotic signaling pathway"/>
    <property type="evidence" value="ECO:0000318"/>
    <property type="project" value="GO_Central"/>
</dbReference>
<name>B0S5B3_DANRE</name>
<dbReference type="InterPro" id="IPR008983">
    <property type="entry name" value="Tumour_necrosis_fac-like_dom"/>
</dbReference>
<evidence type="ECO:0000313" key="10">
    <source>
        <dbReference type="ZFIN" id="ZDB-GENE-081104-141"/>
    </source>
</evidence>
<feature type="domain" description="THD" evidence="6">
    <location>
        <begin position="89"/>
        <end position="229"/>
    </location>
</feature>
<gene>
    <name evidence="7 9 10" type="primary">si:ch211-158d24.4</name>
</gene>
<dbReference type="HOGENOM" id="CLU_1189565_0_0_1"/>
<dbReference type="GeneID" id="560966"/>
<reference evidence="7 8" key="2">
    <citation type="journal article" date="2013" name="Nature">
        <title>The zebrafish reference genome sequence and its relationship to the human genome.</title>
        <authorList>
            <consortium name="Genome Reference Consortium Zebrafish"/>
            <person name="Howe K."/>
            <person name="Clark M.D."/>
            <person name="Torroja C.F."/>
            <person name="Torrance J."/>
            <person name="Berthelot C."/>
            <person name="Muffato M."/>
            <person name="Collins J.E."/>
            <person name="Humphray S."/>
            <person name="McLaren K."/>
            <person name="Matthews L."/>
            <person name="McLaren S."/>
            <person name="Sealy I."/>
            <person name="Caccamo M."/>
            <person name="Churcher C."/>
            <person name="Scott C."/>
            <person name="Barrett J.C."/>
            <person name="Koch R."/>
            <person name="Rauch G.J."/>
            <person name="White S."/>
            <person name="Chow W."/>
            <person name="Kilian B."/>
            <person name="Quintais L.T."/>
            <person name="Guerra-Assuncao J.A."/>
            <person name="Zhou Y."/>
            <person name="Gu Y."/>
            <person name="Yen J."/>
            <person name="Vogel J.H."/>
            <person name="Eyre T."/>
            <person name="Redmond S."/>
            <person name="Banerjee R."/>
            <person name="Chi J."/>
            <person name="Fu B."/>
            <person name="Langley E."/>
            <person name="Maguire S.F."/>
            <person name="Laird G.K."/>
            <person name="Lloyd D."/>
            <person name="Kenyon E."/>
            <person name="Donaldson S."/>
            <person name="Sehra H."/>
            <person name="Almeida-King J."/>
            <person name="Loveland J."/>
            <person name="Trevanion S."/>
            <person name="Jones M."/>
            <person name="Quail M."/>
            <person name="Willey D."/>
            <person name="Hunt A."/>
            <person name="Burton J."/>
            <person name="Sims S."/>
            <person name="McLay K."/>
            <person name="Plumb B."/>
            <person name="Davis J."/>
            <person name="Clee C."/>
            <person name="Oliver K."/>
            <person name="Clark R."/>
            <person name="Riddle C."/>
            <person name="Elliot D."/>
            <person name="Eliott D."/>
            <person name="Threadgold G."/>
            <person name="Harden G."/>
            <person name="Ware D."/>
            <person name="Begum S."/>
            <person name="Mortimore B."/>
            <person name="Mortimer B."/>
            <person name="Kerry G."/>
            <person name="Heath P."/>
            <person name="Phillimore B."/>
            <person name="Tracey A."/>
            <person name="Corby N."/>
            <person name="Dunn M."/>
            <person name="Johnson C."/>
            <person name="Wood J."/>
            <person name="Clark S."/>
            <person name="Pelan S."/>
            <person name="Griffiths G."/>
            <person name="Smith M."/>
            <person name="Glithero R."/>
            <person name="Howden P."/>
            <person name="Barker N."/>
            <person name="Lloyd C."/>
            <person name="Stevens C."/>
            <person name="Harley J."/>
            <person name="Holt K."/>
            <person name="Panagiotidis G."/>
            <person name="Lovell J."/>
            <person name="Beasley H."/>
            <person name="Henderson C."/>
            <person name="Gordon D."/>
            <person name="Auger K."/>
            <person name="Wright D."/>
            <person name="Collins J."/>
            <person name="Raisen C."/>
            <person name="Dyer L."/>
            <person name="Leung K."/>
            <person name="Robertson L."/>
            <person name="Ambridge K."/>
            <person name="Leongamornlert D."/>
            <person name="McGuire S."/>
            <person name="Gilderthorp R."/>
            <person name="Griffiths C."/>
            <person name="Manthravadi D."/>
            <person name="Nichol S."/>
            <person name="Barker G."/>
            <person name="Whitehead S."/>
            <person name="Kay M."/>
            <person name="Brown J."/>
            <person name="Murnane C."/>
            <person name="Gray E."/>
            <person name="Humphries M."/>
            <person name="Sycamore N."/>
            <person name="Barker D."/>
            <person name="Saunders D."/>
            <person name="Wallis J."/>
            <person name="Babbage A."/>
            <person name="Hammond S."/>
            <person name="Mashreghi-Mohammadi M."/>
            <person name="Barr L."/>
            <person name="Martin S."/>
            <person name="Wray P."/>
            <person name="Ellington A."/>
            <person name="Matthews N."/>
            <person name="Ellwood M."/>
            <person name="Woodmansey R."/>
            <person name="Clark G."/>
            <person name="Cooper J."/>
            <person name="Cooper J."/>
            <person name="Tromans A."/>
            <person name="Grafham D."/>
            <person name="Skuce C."/>
            <person name="Pandian R."/>
            <person name="Andrews R."/>
            <person name="Harrison E."/>
            <person name="Kimberley A."/>
            <person name="Garnett J."/>
            <person name="Fosker N."/>
            <person name="Hall R."/>
            <person name="Garner P."/>
            <person name="Kelly D."/>
            <person name="Bird C."/>
            <person name="Palmer S."/>
            <person name="Gehring I."/>
            <person name="Berger A."/>
            <person name="Dooley C.M."/>
            <person name="Ersan-Urun Z."/>
            <person name="Eser C."/>
            <person name="Geiger H."/>
            <person name="Geisler M."/>
            <person name="Karotki L."/>
            <person name="Kirn A."/>
            <person name="Konantz J."/>
            <person name="Konantz M."/>
            <person name="Oberlander M."/>
            <person name="Rudolph-Geiger S."/>
            <person name="Teucke M."/>
            <person name="Lanz C."/>
            <person name="Raddatz G."/>
            <person name="Osoegawa K."/>
            <person name="Zhu B."/>
            <person name="Rapp A."/>
            <person name="Widaa S."/>
            <person name="Langford C."/>
            <person name="Yang F."/>
            <person name="Schuster S.C."/>
            <person name="Carter N.P."/>
            <person name="Harrow J."/>
            <person name="Ning Z."/>
            <person name="Herrero J."/>
            <person name="Searle S.M."/>
            <person name="Enright A."/>
            <person name="Geisler R."/>
            <person name="Plasterk R.H."/>
            <person name="Lee C."/>
            <person name="Westerfield M."/>
            <person name="de Jong P.J."/>
            <person name="Zon L.I."/>
            <person name="Postlethwait J.H."/>
            <person name="Nusslein-Volhard C."/>
            <person name="Hubbard T.J."/>
            <person name="Roest Crollius H."/>
            <person name="Rogers J."/>
            <person name="Stemple D.L."/>
        </authorList>
    </citation>
    <scope>NUCLEOTIDE SEQUENCE [LARGE SCALE GENOMIC DNA]</scope>
    <source>
        <strain evidence="7 8">Tuebingen</strain>
    </source>
</reference>
<dbReference type="PANTHER" id="PTHR11471">
    <property type="entry name" value="TUMOR NECROSIS FACTOR FAMILY MEMBER"/>
    <property type="match status" value="1"/>
</dbReference>
<dbReference type="Gene3D" id="2.60.120.40">
    <property type="match status" value="1"/>
</dbReference>
<dbReference type="PhylomeDB" id="B0S5B3"/>
<keyword evidence="8" id="KW-1185">Reference proteome</keyword>
<dbReference type="SUPFAM" id="SSF49842">
    <property type="entry name" value="TNF-like"/>
    <property type="match status" value="1"/>
</dbReference>
<organism evidence="7">
    <name type="scientific">Danio rerio</name>
    <name type="common">Zebrafish</name>
    <name type="synonym">Brachydanio rerio</name>
    <dbReference type="NCBI Taxonomy" id="7955"/>
    <lineage>
        <taxon>Eukaryota</taxon>
        <taxon>Metazoa</taxon>
        <taxon>Chordata</taxon>
        <taxon>Craniata</taxon>
        <taxon>Vertebrata</taxon>
        <taxon>Euteleostomi</taxon>
        <taxon>Actinopterygii</taxon>
        <taxon>Neopterygii</taxon>
        <taxon>Teleostei</taxon>
        <taxon>Ostariophysi</taxon>
        <taxon>Cypriniformes</taxon>
        <taxon>Danionidae</taxon>
        <taxon>Danioninae</taxon>
        <taxon>Danio</taxon>
    </lineage>
</organism>
<keyword evidence="3" id="KW-0202">Cytokine</keyword>
<dbReference type="InterPro" id="IPR006052">
    <property type="entry name" value="TNF_dom"/>
</dbReference>
<evidence type="ECO:0000256" key="5">
    <source>
        <dbReference type="SAM" id="Phobius"/>
    </source>
</evidence>
<keyword evidence="4 5" id="KW-0472">Membrane</keyword>
<dbReference type="Pfam" id="PF00229">
    <property type="entry name" value="TNF"/>
    <property type="match status" value="1"/>
</dbReference>
<accession>A0A8M2BGG0</accession>
<evidence type="ECO:0000313" key="8">
    <source>
        <dbReference type="Proteomes" id="UP000000437"/>
    </source>
</evidence>
<dbReference type="PROSITE" id="PS50049">
    <property type="entry name" value="THD_2"/>
    <property type="match status" value="1"/>
</dbReference>
<dbReference type="RefSeq" id="NP_001417780.1">
    <property type="nucleotide sequence ID" value="NM_001430851.1"/>
</dbReference>
<comment type="subcellular location">
    <subcellularLocation>
        <location evidence="1">Membrane</location>
    </subcellularLocation>
</comment>
<dbReference type="GO" id="GO:0005125">
    <property type="term" value="F:cytokine activity"/>
    <property type="evidence" value="ECO:0000318"/>
    <property type="project" value="GO_Central"/>
</dbReference>
<evidence type="ECO:0000313" key="7">
    <source>
        <dbReference type="Ensembl" id="ENSDARP00000122642"/>
    </source>
</evidence>
<dbReference type="Ensembl" id="ENSDART00000136492.3">
    <property type="protein sequence ID" value="ENSDARP00000122642.1"/>
    <property type="gene ID" value="ENSDARG00000093048.3"/>
</dbReference>
<dbReference type="ZFIN" id="ZDB-GENE-081104-141">
    <property type="gene designation" value="si:ch211-158d24.4"/>
</dbReference>
<keyword evidence="5" id="KW-0812">Transmembrane</keyword>
<dbReference type="PANTHER" id="PTHR11471:SF24">
    <property type="entry name" value="TUMOR NECROSIS FACTOR LIGAND SUPERFAMILY MEMBER 15"/>
    <property type="match status" value="1"/>
</dbReference>
<dbReference type="Proteomes" id="UP000000437">
    <property type="component" value="Chromosome 8"/>
</dbReference>
<feature type="transmembrane region" description="Helical" evidence="5">
    <location>
        <begin position="32"/>
        <end position="53"/>
    </location>
</feature>
<proteinExistence type="inferred from homology"/>
<dbReference type="OrthoDB" id="9936525at2759"/>
<dbReference type="KEGG" id="dre:560966"/>
<dbReference type="GO" id="GO:0007166">
    <property type="term" value="P:cell surface receptor signaling pathway"/>
    <property type="evidence" value="ECO:0000318"/>
    <property type="project" value="GO_Central"/>
</dbReference>